<dbReference type="Pfam" id="PF01237">
    <property type="entry name" value="Oxysterol_BP"/>
    <property type="match status" value="1"/>
</dbReference>
<evidence type="ECO:0000313" key="1">
    <source>
        <dbReference type="EMBL" id="CAF4378804.1"/>
    </source>
</evidence>
<evidence type="ECO:0000313" key="4">
    <source>
        <dbReference type="Proteomes" id="UP000676336"/>
    </source>
</evidence>
<sequence>MVDRSSYSILSVLKQAIGNDLTRFSIPVIWSEPLSFLQRLSEGLEYSSLLDQAASANTSIERFH</sequence>
<dbReference type="EMBL" id="CAJOBH010050918">
    <property type="protein sequence ID" value="CAF4378804.1"/>
    <property type="molecule type" value="Genomic_DNA"/>
</dbReference>
<dbReference type="Proteomes" id="UP000681967">
    <property type="component" value="Unassembled WGS sequence"/>
</dbReference>
<dbReference type="InterPro" id="IPR037239">
    <property type="entry name" value="OSBP_sf"/>
</dbReference>
<evidence type="ECO:0000313" key="3">
    <source>
        <dbReference type="EMBL" id="CAF4489141.1"/>
    </source>
</evidence>
<dbReference type="EMBL" id="CAJOBI010078796">
    <property type="protein sequence ID" value="CAF4489141.1"/>
    <property type="molecule type" value="Genomic_DNA"/>
</dbReference>
<accession>A0A8S2XB56</accession>
<dbReference type="GO" id="GO:0005886">
    <property type="term" value="C:plasma membrane"/>
    <property type="evidence" value="ECO:0007669"/>
    <property type="project" value="TreeGrafter"/>
</dbReference>
<dbReference type="InterPro" id="IPR000648">
    <property type="entry name" value="Oxysterol-bd"/>
</dbReference>
<name>A0A8S2XB56_9BILA</name>
<comment type="caution">
    <text evidence="3">The sequence shown here is derived from an EMBL/GenBank/DDBJ whole genome shotgun (WGS) entry which is preliminary data.</text>
</comment>
<reference evidence="3" key="1">
    <citation type="submission" date="2021-02" db="EMBL/GenBank/DDBJ databases">
        <authorList>
            <person name="Nowell W R."/>
        </authorList>
    </citation>
    <scope>NUCLEOTIDE SEQUENCE</scope>
</reference>
<dbReference type="PANTHER" id="PTHR10972:SF209">
    <property type="entry name" value="OXYSTEROL-BINDING PROTEIN"/>
    <property type="match status" value="1"/>
</dbReference>
<dbReference type="GO" id="GO:0005829">
    <property type="term" value="C:cytosol"/>
    <property type="evidence" value="ECO:0007669"/>
    <property type="project" value="TreeGrafter"/>
</dbReference>
<organism evidence="3 4">
    <name type="scientific">Rotaria magnacalcarata</name>
    <dbReference type="NCBI Taxonomy" id="392030"/>
    <lineage>
        <taxon>Eukaryota</taxon>
        <taxon>Metazoa</taxon>
        <taxon>Spiralia</taxon>
        <taxon>Gnathifera</taxon>
        <taxon>Rotifera</taxon>
        <taxon>Eurotatoria</taxon>
        <taxon>Bdelloidea</taxon>
        <taxon>Philodinida</taxon>
        <taxon>Philodinidae</taxon>
        <taxon>Rotaria</taxon>
    </lineage>
</organism>
<evidence type="ECO:0000313" key="2">
    <source>
        <dbReference type="EMBL" id="CAF4380080.1"/>
    </source>
</evidence>
<protein>
    <submittedName>
        <fullName evidence="3">Uncharacterized protein</fullName>
    </submittedName>
</protein>
<dbReference type="SUPFAM" id="SSF144000">
    <property type="entry name" value="Oxysterol-binding protein-like"/>
    <property type="match status" value="1"/>
</dbReference>
<proteinExistence type="predicted"/>
<dbReference type="AlphaFoldDB" id="A0A8S2XB56"/>
<gene>
    <name evidence="1" type="ORF">BYL167_LOCUS30645</name>
    <name evidence="2" type="ORF">BYL167_LOCUS30696</name>
    <name evidence="3" type="ORF">SMN809_LOCUS34386</name>
</gene>
<feature type="non-terminal residue" evidence="3">
    <location>
        <position position="1"/>
    </location>
</feature>
<dbReference type="PANTHER" id="PTHR10972">
    <property type="entry name" value="OXYSTEROL-BINDING PROTEIN-RELATED"/>
    <property type="match status" value="1"/>
</dbReference>
<dbReference type="GO" id="GO:0032934">
    <property type="term" value="F:sterol binding"/>
    <property type="evidence" value="ECO:0007669"/>
    <property type="project" value="TreeGrafter"/>
</dbReference>
<dbReference type="GO" id="GO:0097038">
    <property type="term" value="C:perinuclear endoplasmic reticulum"/>
    <property type="evidence" value="ECO:0007669"/>
    <property type="project" value="TreeGrafter"/>
</dbReference>
<dbReference type="Proteomes" id="UP000676336">
    <property type="component" value="Unassembled WGS sequence"/>
</dbReference>
<dbReference type="EMBL" id="CAJOBH010051225">
    <property type="protein sequence ID" value="CAF4380080.1"/>
    <property type="molecule type" value="Genomic_DNA"/>
</dbReference>